<comment type="caution">
    <text evidence="1">The sequence shown here is derived from an EMBL/GenBank/DDBJ whole genome shotgun (WGS) entry which is preliminary data.</text>
</comment>
<protein>
    <submittedName>
        <fullName evidence="1">Uncharacterized protein</fullName>
    </submittedName>
</protein>
<keyword evidence="2" id="KW-1185">Reference proteome</keyword>
<name>A0A401RIU9_CHIPU</name>
<dbReference type="AlphaFoldDB" id="A0A401RIU9"/>
<dbReference type="EMBL" id="BEZZ01001372">
    <property type="protein sequence ID" value="GCC18050.1"/>
    <property type="molecule type" value="Genomic_DNA"/>
</dbReference>
<organism evidence="1 2">
    <name type="scientific">Chiloscyllium punctatum</name>
    <name type="common">Brownbanded bambooshark</name>
    <name type="synonym">Hemiscyllium punctatum</name>
    <dbReference type="NCBI Taxonomy" id="137246"/>
    <lineage>
        <taxon>Eukaryota</taxon>
        <taxon>Metazoa</taxon>
        <taxon>Chordata</taxon>
        <taxon>Craniata</taxon>
        <taxon>Vertebrata</taxon>
        <taxon>Chondrichthyes</taxon>
        <taxon>Elasmobranchii</taxon>
        <taxon>Galeomorphii</taxon>
        <taxon>Galeoidea</taxon>
        <taxon>Orectolobiformes</taxon>
        <taxon>Hemiscylliidae</taxon>
        <taxon>Chiloscyllium</taxon>
    </lineage>
</organism>
<sequence>MCHSAPERIQTETIVVITASTQLPGVEVMSNMDSRDIKTTAEARGEFSGGLLDGAPLGSETFHLWWRREKTDIVGLGPLGLRLLLADDGTALLTIAE</sequence>
<evidence type="ECO:0000313" key="1">
    <source>
        <dbReference type="EMBL" id="GCC18050.1"/>
    </source>
</evidence>
<evidence type="ECO:0000313" key="2">
    <source>
        <dbReference type="Proteomes" id="UP000287033"/>
    </source>
</evidence>
<reference evidence="1 2" key="1">
    <citation type="journal article" date="2018" name="Nat. Ecol. Evol.">
        <title>Shark genomes provide insights into elasmobranch evolution and the origin of vertebrates.</title>
        <authorList>
            <person name="Hara Y"/>
            <person name="Yamaguchi K"/>
            <person name="Onimaru K"/>
            <person name="Kadota M"/>
            <person name="Koyanagi M"/>
            <person name="Keeley SD"/>
            <person name="Tatsumi K"/>
            <person name="Tanaka K"/>
            <person name="Motone F"/>
            <person name="Kageyama Y"/>
            <person name="Nozu R"/>
            <person name="Adachi N"/>
            <person name="Nishimura O"/>
            <person name="Nakagawa R"/>
            <person name="Tanegashima C"/>
            <person name="Kiyatake I"/>
            <person name="Matsumoto R"/>
            <person name="Murakumo K"/>
            <person name="Nishida K"/>
            <person name="Terakita A"/>
            <person name="Kuratani S"/>
            <person name="Sato K"/>
            <person name="Hyodo S Kuraku.S."/>
        </authorList>
    </citation>
    <scope>NUCLEOTIDE SEQUENCE [LARGE SCALE GENOMIC DNA]</scope>
</reference>
<accession>A0A401RIU9</accession>
<dbReference type="Proteomes" id="UP000287033">
    <property type="component" value="Unassembled WGS sequence"/>
</dbReference>
<proteinExistence type="predicted"/>
<gene>
    <name evidence="1" type="ORF">chiPu_0017776</name>
</gene>